<dbReference type="Proteomes" id="UP001597302">
    <property type="component" value="Unassembled WGS sequence"/>
</dbReference>
<proteinExistence type="predicted"/>
<keyword evidence="2" id="KW-1185">Reference proteome</keyword>
<comment type="caution">
    <text evidence="1">The sequence shown here is derived from an EMBL/GenBank/DDBJ whole genome shotgun (WGS) entry which is preliminary data.</text>
</comment>
<organism evidence="1 2">
    <name type="scientific">Paracoccus nototheniae</name>
    <dbReference type="NCBI Taxonomy" id="2489002"/>
    <lineage>
        <taxon>Bacteria</taxon>
        <taxon>Pseudomonadati</taxon>
        <taxon>Pseudomonadota</taxon>
        <taxon>Alphaproteobacteria</taxon>
        <taxon>Rhodobacterales</taxon>
        <taxon>Paracoccaceae</taxon>
        <taxon>Paracoccus</taxon>
    </lineage>
</organism>
<evidence type="ECO:0000313" key="2">
    <source>
        <dbReference type="Proteomes" id="UP001597302"/>
    </source>
</evidence>
<evidence type="ECO:0000313" key="1">
    <source>
        <dbReference type="EMBL" id="MFD1481964.1"/>
    </source>
</evidence>
<dbReference type="RefSeq" id="WP_131573195.1">
    <property type="nucleotide sequence ID" value="NZ_CBCSAJ010000003.1"/>
</dbReference>
<gene>
    <name evidence="1" type="ORF">ACFQ5P_11720</name>
</gene>
<sequence>MSDPDPVVAGAGSVDSGPAEACKRFVNGFEGRVGSGESKTVQMILEICRAMAHLIVNKA</sequence>
<name>A0ABW4DXL3_9RHOB</name>
<protein>
    <submittedName>
        <fullName evidence="1">Uncharacterized protein</fullName>
    </submittedName>
</protein>
<accession>A0ABW4DXL3</accession>
<dbReference type="EMBL" id="JBHTOQ010000022">
    <property type="protein sequence ID" value="MFD1481964.1"/>
    <property type="molecule type" value="Genomic_DNA"/>
</dbReference>
<reference evidence="2" key="1">
    <citation type="journal article" date="2019" name="Int. J. Syst. Evol. Microbiol.">
        <title>The Global Catalogue of Microorganisms (GCM) 10K type strain sequencing project: providing services to taxonomists for standard genome sequencing and annotation.</title>
        <authorList>
            <consortium name="The Broad Institute Genomics Platform"/>
            <consortium name="The Broad Institute Genome Sequencing Center for Infectious Disease"/>
            <person name="Wu L."/>
            <person name="Ma J."/>
        </authorList>
    </citation>
    <scope>NUCLEOTIDE SEQUENCE [LARGE SCALE GENOMIC DNA]</scope>
    <source>
        <strain evidence="2">CCM 8875</strain>
    </source>
</reference>